<reference evidence="2" key="1">
    <citation type="submission" date="2020-10" db="EMBL/GenBank/DDBJ databases">
        <authorList>
            <person name="Gilroy R."/>
        </authorList>
    </citation>
    <scope>NUCLEOTIDE SEQUENCE</scope>
    <source>
        <strain evidence="2">CHK195-26880</strain>
    </source>
</reference>
<feature type="transmembrane region" description="Helical" evidence="1">
    <location>
        <begin position="12"/>
        <end position="32"/>
    </location>
</feature>
<accession>A0A9D1GBG0</accession>
<dbReference type="Proteomes" id="UP000886833">
    <property type="component" value="Unassembled WGS sequence"/>
</dbReference>
<protein>
    <submittedName>
        <fullName evidence="2">Uncharacterized protein</fullName>
    </submittedName>
</protein>
<dbReference type="EMBL" id="DVKQ01000059">
    <property type="protein sequence ID" value="HIT37731.1"/>
    <property type="molecule type" value="Genomic_DNA"/>
</dbReference>
<evidence type="ECO:0000313" key="2">
    <source>
        <dbReference type="EMBL" id="HIT37731.1"/>
    </source>
</evidence>
<dbReference type="AlphaFoldDB" id="A0A9D1GBG0"/>
<evidence type="ECO:0000256" key="1">
    <source>
        <dbReference type="SAM" id="Phobius"/>
    </source>
</evidence>
<keyword evidence="1" id="KW-1133">Transmembrane helix</keyword>
<comment type="caution">
    <text evidence="2">The sequence shown here is derived from an EMBL/GenBank/DDBJ whole genome shotgun (WGS) entry which is preliminary data.</text>
</comment>
<gene>
    <name evidence="2" type="ORF">IAB59_04590</name>
</gene>
<organism evidence="2 3">
    <name type="scientific">Candidatus Onthousia faecipullorum</name>
    <dbReference type="NCBI Taxonomy" id="2840887"/>
    <lineage>
        <taxon>Bacteria</taxon>
        <taxon>Bacillati</taxon>
        <taxon>Bacillota</taxon>
        <taxon>Bacilli</taxon>
        <taxon>Candidatus Onthousia</taxon>
    </lineage>
</organism>
<proteinExistence type="predicted"/>
<reference evidence="2" key="2">
    <citation type="journal article" date="2021" name="PeerJ">
        <title>Extensive microbial diversity within the chicken gut microbiome revealed by metagenomics and culture.</title>
        <authorList>
            <person name="Gilroy R."/>
            <person name="Ravi A."/>
            <person name="Getino M."/>
            <person name="Pursley I."/>
            <person name="Horton D.L."/>
            <person name="Alikhan N.F."/>
            <person name="Baker D."/>
            <person name="Gharbi K."/>
            <person name="Hall N."/>
            <person name="Watson M."/>
            <person name="Adriaenssens E.M."/>
            <person name="Foster-Nyarko E."/>
            <person name="Jarju S."/>
            <person name="Secka A."/>
            <person name="Antonio M."/>
            <person name="Oren A."/>
            <person name="Chaudhuri R.R."/>
            <person name="La Ragione R."/>
            <person name="Hildebrand F."/>
            <person name="Pallen M.J."/>
        </authorList>
    </citation>
    <scope>NUCLEOTIDE SEQUENCE</scope>
    <source>
        <strain evidence="2">CHK195-26880</strain>
    </source>
</reference>
<keyword evidence="1" id="KW-0472">Membrane</keyword>
<keyword evidence="1" id="KW-0812">Transmembrane</keyword>
<evidence type="ECO:0000313" key="3">
    <source>
        <dbReference type="Proteomes" id="UP000886833"/>
    </source>
</evidence>
<sequence length="185" mass="21423">MYQKYYRRHMIKSAIIIIFLFVFAIVSTYLIYNNFSSEREQDIDTGEMEVVFHNKDGNKINLTRFTPVSDAVGLSSTEYSFTVKNSTDRSVSYKIVIEPNINKINNDNCSSKTIPSELLKLSLRVDHQTPEAKILNEYSDNILYEDTLDANSEEDYSIRLWAINSDFVIDRDSHYHGIIKVIEEG</sequence>
<name>A0A9D1GBG0_9FIRM</name>